<evidence type="ECO:0000313" key="3">
    <source>
        <dbReference type="Proteomes" id="UP000199031"/>
    </source>
</evidence>
<dbReference type="PANTHER" id="PTHR18964">
    <property type="entry name" value="ROK (REPRESSOR, ORF, KINASE) FAMILY"/>
    <property type="match status" value="1"/>
</dbReference>
<proteinExistence type="inferred from homology"/>
<dbReference type="InterPro" id="IPR043129">
    <property type="entry name" value="ATPase_NBD"/>
</dbReference>
<dbReference type="AlphaFoldDB" id="A0A1I5XRT0"/>
<dbReference type="GO" id="GO:0016301">
    <property type="term" value="F:kinase activity"/>
    <property type="evidence" value="ECO:0007669"/>
    <property type="project" value="UniProtKB-KW"/>
</dbReference>
<protein>
    <submittedName>
        <fullName evidence="2">Glucokinase</fullName>
    </submittedName>
</protein>
<evidence type="ECO:0000256" key="1">
    <source>
        <dbReference type="ARBA" id="ARBA00006479"/>
    </source>
</evidence>
<dbReference type="PANTHER" id="PTHR18964:SF149">
    <property type="entry name" value="BIFUNCTIONAL UDP-N-ACETYLGLUCOSAMINE 2-EPIMERASE_N-ACETYLMANNOSAMINE KINASE"/>
    <property type="match status" value="1"/>
</dbReference>
<keyword evidence="2" id="KW-0808">Transferase</keyword>
<dbReference type="SUPFAM" id="SSF53067">
    <property type="entry name" value="Actin-like ATPase domain"/>
    <property type="match status" value="1"/>
</dbReference>
<accession>A0A1I5XRT0</accession>
<name>A0A1I5XRT0_9BACT</name>
<dbReference type="InterPro" id="IPR000600">
    <property type="entry name" value="ROK"/>
</dbReference>
<sequence>MNDFFIGIDLGGTRIKLGLVSCNKQGNNMLVDKQIIPAQSAKGLAATLPVIKDHMNALLHANNVNINTFKGIGFGFPGLVDPTTNQILSTNAKYDDALHIKLDEWVQANWNVDFFMDNDARLAAVGEWKYGAGSDTDDLVVMTIGTGIGTSVIMNGQVMRGKHFEAGCLGGHISVVYNGRQCTCGNKGCVEAYAATWSLKERIQAHEAFGKSSLSKVDVIDFEALFNEADKNDALAVEFKNDCIQLWSAAIVNLIHAYDPEVVVIGGGVMHRHEELIPGIKELVHKHAWTPWGKVEIEPSQLLSDAGIYGAVYCLQHKV</sequence>
<dbReference type="Gene3D" id="3.30.420.40">
    <property type="match status" value="2"/>
</dbReference>
<organism evidence="2 3">
    <name type="scientific">Parafilimonas terrae</name>
    <dbReference type="NCBI Taxonomy" id="1465490"/>
    <lineage>
        <taxon>Bacteria</taxon>
        <taxon>Pseudomonadati</taxon>
        <taxon>Bacteroidota</taxon>
        <taxon>Chitinophagia</taxon>
        <taxon>Chitinophagales</taxon>
        <taxon>Chitinophagaceae</taxon>
        <taxon>Parafilimonas</taxon>
    </lineage>
</organism>
<dbReference type="EMBL" id="FOXQ01000009">
    <property type="protein sequence ID" value="SFQ34610.1"/>
    <property type="molecule type" value="Genomic_DNA"/>
</dbReference>
<keyword evidence="3" id="KW-1185">Reference proteome</keyword>
<keyword evidence="2" id="KW-0418">Kinase</keyword>
<evidence type="ECO:0000313" key="2">
    <source>
        <dbReference type="EMBL" id="SFQ34610.1"/>
    </source>
</evidence>
<dbReference type="RefSeq" id="WP_090660152.1">
    <property type="nucleotide sequence ID" value="NZ_FOXQ01000009.1"/>
</dbReference>
<dbReference type="Pfam" id="PF00480">
    <property type="entry name" value="ROK"/>
    <property type="match status" value="1"/>
</dbReference>
<dbReference type="OrthoDB" id="9810372at2"/>
<dbReference type="STRING" id="1465490.SAMN05444277_109134"/>
<comment type="similarity">
    <text evidence="1">Belongs to the ROK (NagC/XylR) family.</text>
</comment>
<gene>
    <name evidence="2" type="ORF">SAMN05444277_109134</name>
</gene>
<reference evidence="2 3" key="1">
    <citation type="submission" date="2016-10" db="EMBL/GenBank/DDBJ databases">
        <authorList>
            <person name="de Groot N.N."/>
        </authorList>
    </citation>
    <scope>NUCLEOTIDE SEQUENCE [LARGE SCALE GENOMIC DNA]</scope>
    <source>
        <strain evidence="2 3">DSM 28286</strain>
    </source>
</reference>
<dbReference type="Proteomes" id="UP000199031">
    <property type="component" value="Unassembled WGS sequence"/>
</dbReference>